<dbReference type="Pfam" id="PF09994">
    <property type="entry name" value="T6SS_Tle1-like_cat"/>
    <property type="match status" value="1"/>
</dbReference>
<evidence type="ECO:0000259" key="2">
    <source>
        <dbReference type="Pfam" id="PF09994"/>
    </source>
</evidence>
<dbReference type="InterPro" id="IPR029058">
    <property type="entry name" value="AB_hydrolase_fold"/>
</dbReference>
<feature type="compositionally biased region" description="Basic and acidic residues" evidence="1">
    <location>
        <begin position="1163"/>
        <end position="1172"/>
    </location>
</feature>
<comment type="caution">
    <text evidence="3">The sequence shown here is derived from an EMBL/GenBank/DDBJ whole genome shotgun (WGS) entry which is preliminary data.</text>
</comment>
<dbReference type="InterPro" id="IPR018712">
    <property type="entry name" value="Tle1-like_cat"/>
</dbReference>
<feature type="domain" description="T6SS Phospholipase effector Tle1-like catalytic" evidence="2">
    <location>
        <begin position="10"/>
        <end position="246"/>
    </location>
</feature>
<dbReference type="SUPFAM" id="SSF53474">
    <property type="entry name" value="alpha/beta-Hydrolases"/>
    <property type="match status" value="1"/>
</dbReference>
<accession>A0A8H3AVY3</accession>
<dbReference type="PANTHER" id="PTHR33840:SF2">
    <property type="entry name" value="TLE1 PHOSPHOLIPASE DOMAIN-CONTAINING PROTEIN"/>
    <property type="match status" value="1"/>
</dbReference>
<dbReference type="PANTHER" id="PTHR33840">
    <property type="match status" value="1"/>
</dbReference>
<proteinExistence type="predicted"/>
<dbReference type="SUPFAM" id="SSF48371">
    <property type="entry name" value="ARM repeat"/>
    <property type="match status" value="1"/>
</dbReference>
<evidence type="ECO:0000313" key="3">
    <source>
        <dbReference type="EMBL" id="CAE6441806.1"/>
    </source>
</evidence>
<evidence type="ECO:0000256" key="1">
    <source>
        <dbReference type="SAM" id="MobiDB-lite"/>
    </source>
</evidence>
<dbReference type="Gene3D" id="1.25.10.10">
    <property type="entry name" value="Leucine-rich Repeat Variant"/>
    <property type="match status" value="1"/>
</dbReference>
<dbReference type="InterPro" id="IPR016024">
    <property type="entry name" value="ARM-type_fold"/>
</dbReference>
<dbReference type="AlphaFoldDB" id="A0A8H3AVY3"/>
<gene>
    <name evidence="3" type="ORF">RDB_LOCUS41570</name>
</gene>
<sequence>MEPLINSRPRRNTNVIKLYECLRKDESQRTYYSSGVGTSAKPWSPSLFLERCSDIVDLIIAWKLEKVITNAYRWLADNYQDNDRIFFFGYSRGAYQVRVLAAMIECVGLIHAGNLQQIPFAWELYSKPNPDKQEYQAKVGQFKRMFSRSVRVYFLGAWDTVSSVGVIRGELLPLTTSNQHIVHFRHALALDERRVKFLPEYAMDGSSIANTAKEVWFIGSHSDVGGKKHPNKSDSGSEPLIWMMEEAKWVGLKLCRQNVQARIPPATWRADLSPRVWWVLEGFPILRSSPKHDNNLNQTRKPHLGKGRRIMLKNNQKLHWTVFAAGEFNDNYQPQALFKGADGQTSALRDINNLDPSRRAEDYCDGGYDCIEVLKLLHKIDPDLNPQKSGGKLEGRLANLWQTIQQPWQQFRLGADASIIHDKEELYQEDTVQNQLEELRKFACSGYANIIWIYGGPRFLHKLLVISSGNINIEKLSEDIIKNVVDPRCQVRWQENLNFITGSNMISESIGADDMDEVVLPRLHDLLQLCCSSLEPPKQSSGSKRKTRAQLIPLSQPKSGRDTHNTNTTHIANKLASIVLEITSELLSGTFFFEIPCIRCIDSKLYIECNGEMDRESTFIKDIPKLLFSPPVPDMLQTVPVVGLGTLNFSHQMLQKSQLARKVTQLIVDITKHGSCWEKLCHGEVITMLLPWIRVWNPVKPSVTAEMIRAIRILASEPKVANTLVREEFVVFMAKCFIECTDSDCREKRQEALNMLVLLTSYRHDEPILSQVMDTKMIYELVALMKTGQSADGIHILANLAEYRTIRNQILDYLDESRVPVVISSLTRYFKSCSTSAPDSPISPISPLSERFREASEGRHLTHTINTILTDVVKNSLKLIVELTKHNESRAKLSKYKENLLNELTKLLVEEREARTAPTPGPIAEEVFKALPMFVLHPELEYPILFETLVSLAGSYGSKHTGSSWKIYTGLEAMLRRHKGDGESYELTKYRESAADLVPTLAEQAVDTSNSPPVAKMAAVMIVQIASLGNQMKIGIFSWHMIEFSIKVMDHALEQTIKQDNKSFPPMTSIATAHVTIQVFELIRALLNFPKNNSFHGRQVMQSDWERITRLVEKLSDKLKPRLCDVDSAARDLLEILEANDLTSSESLSSRSTSASVQNGQARDGDLGGDERRFLYGQCPEVGSLAAAA</sequence>
<name>A0A8H3AVY3_9AGAM</name>
<evidence type="ECO:0000313" key="4">
    <source>
        <dbReference type="Proteomes" id="UP000663861"/>
    </source>
</evidence>
<reference evidence="3" key="1">
    <citation type="submission" date="2021-01" db="EMBL/GenBank/DDBJ databases">
        <authorList>
            <person name="Kaushik A."/>
        </authorList>
    </citation>
    <scope>NUCLEOTIDE SEQUENCE</scope>
    <source>
        <strain evidence="3">AG4-RS23</strain>
    </source>
</reference>
<feature type="region of interest" description="Disordered" evidence="1">
    <location>
        <begin position="1147"/>
        <end position="1172"/>
    </location>
</feature>
<feature type="compositionally biased region" description="Low complexity" evidence="1">
    <location>
        <begin position="1147"/>
        <end position="1156"/>
    </location>
</feature>
<protein>
    <recommendedName>
        <fullName evidence="2">T6SS Phospholipase effector Tle1-like catalytic domain-containing protein</fullName>
    </recommendedName>
</protein>
<dbReference type="InterPro" id="IPR011989">
    <property type="entry name" value="ARM-like"/>
</dbReference>
<dbReference type="Proteomes" id="UP000663861">
    <property type="component" value="Unassembled WGS sequence"/>
</dbReference>
<dbReference type="EMBL" id="CAJMWY010000637">
    <property type="protein sequence ID" value="CAE6441806.1"/>
    <property type="molecule type" value="Genomic_DNA"/>
</dbReference>
<organism evidence="3 4">
    <name type="scientific">Rhizoctonia solani</name>
    <dbReference type="NCBI Taxonomy" id="456999"/>
    <lineage>
        <taxon>Eukaryota</taxon>
        <taxon>Fungi</taxon>
        <taxon>Dikarya</taxon>
        <taxon>Basidiomycota</taxon>
        <taxon>Agaricomycotina</taxon>
        <taxon>Agaricomycetes</taxon>
        <taxon>Cantharellales</taxon>
        <taxon>Ceratobasidiaceae</taxon>
        <taxon>Rhizoctonia</taxon>
    </lineage>
</organism>